<gene>
    <name evidence="1" type="ORF">E5991_07875</name>
</gene>
<dbReference type="GO" id="GO:0003677">
    <property type="term" value="F:DNA binding"/>
    <property type="evidence" value="ECO:0007669"/>
    <property type="project" value="InterPro"/>
</dbReference>
<organism evidence="1 2">
    <name type="scientific">Bifidobacterium pseudolongum</name>
    <dbReference type="NCBI Taxonomy" id="1694"/>
    <lineage>
        <taxon>Bacteria</taxon>
        <taxon>Bacillati</taxon>
        <taxon>Actinomycetota</taxon>
        <taxon>Actinomycetes</taxon>
        <taxon>Bifidobacteriales</taxon>
        <taxon>Bifidobacteriaceae</taxon>
        <taxon>Bifidobacterium</taxon>
    </lineage>
</organism>
<dbReference type="EMBL" id="SSTF01000024">
    <property type="protein sequence ID" value="THG24533.1"/>
    <property type="molecule type" value="Genomic_DNA"/>
</dbReference>
<dbReference type="AlphaFoldDB" id="A0A4S4F4F2"/>
<evidence type="ECO:0000313" key="2">
    <source>
        <dbReference type="Proteomes" id="UP000306798"/>
    </source>
</evidence>
<comment type="caution">
    <text evidence="1">The sequence shown here is derived from an EMBL/GenBank/DDBJ whole genome shotgun (WGS) entry which is preliminary data.</text>
</comment>
<dbReference type="RefSeq" id="WP_136511590.1">
    <property type="nucleotide sequence ID" value="NZ_SSTF01000024.1"/>
</dbReference>
<proteinExistence type="predicted"/>
<sequence length="76" mass="8835">MSNMKRWLRERGLSYVQLAQQLNQSHASICQKVNRKTNWQRDDCAQLLHLYGLPSDFVQDLVPYEALEQSDDGVVV</sequence>
<dbReference type="InterPro" id="IPR010982">
    <property type="entry name" value="Lambda_DNA-bd_dom_sf"/>
</dbReference>
<protein>
    <submittedName>
        <fullName evidence="1">XRE family transcriptional regulator</fullName>
    </submittedName>
</protein>
<name>A0A4S4F4F2_9BIFI</name>
<dbReference type="SUPFAM" id="SSF47413">
    <property type="entry name" value="lambda repressor-like DNA-binding domains"/>
    <property type="match status" value="1"/>
</dbReference>
<dbReference type="Proteomes" id="UP000306798">
    <property type="component" value="Unassembled WGS sequence"/>
</dbReference>
<evidence type="ECO:0000313" key="1">
    <source>
        <dbReference type="EMBL" id="THG24533.1"/>
    </source>
</evidence>
<reference evidence="1 2" key="1">
    <citation type="submission" date="2019-04" db="EMBL/GenBank/DDBJ databases">
        <title>Microbes associate with the intestines of laboratory mice.</title>
        <authorList>
            <person name="Navarre W."/>
            <person name="Wong E."/>
            <person name="Huang K.C."/>
            <person name="Tropini C."/>
            <person name="Ng K."/>
            <person name="Yu B."/>
        </authorList>
    </citation>
    <scope>NUCLEOTIDE SEQUENCE [LARGE SCALE GENOMIC DNA]</scope>
    <source>
        <strain evidence="1 2">NM87_A27A</strain>
    </source>
</reference>
<accession>A0A4S4F4F2</accession>